<accession>A0A1G8L266</accession>
<dbReference type="InterPro" id="IPR005561">
    <property type="entry name" value="ANTAR"/>
</dbReference>
<dbReference type="SUPFAM" id="SSF52172">
    <property type="entry name" value="CheY-like"/>
    <property type="match status" value="1"/>
</dbReference>
<evidence type="ECO:0000313" key="6">
    <source>
        <dbReference type="EMBL" id="SDI49772.1"/>
    </source>
</evidence>
<name>A0A1G8L266_9NOCA</name>
<evidence type="ECO:0000256" key="3">
    <source>
        <dbReference type="ARBA" id="ARBA00023015"/>
    </source>
</evidence>
<dbReference type="GO" id="GO:0016301">
    <property type="term" value="F:kinase activity"/>
    <property type="evidence" value="ECO:0007669"/>
    <property type="project" value="UniProtKB-KW"/>
</dbReference>
<dbReference type="InterPro" id="IPR003018">
    <property type="entry name" value="GAF"/>
</dbReference>
<organism evidence="6 7">
    <name type="scientific">Rhodococcus triatomae</name>
    <dbReference type="NCBI Taxonomy" id="300028"/>
    <lineage>
        <taxon>Bacteria</taxon>
        <taxon>Bacillati</taxon>
        <taxon>Actinomycetota</taxon>
        <taxon>Actinomycetes</taxon>
        <taxon>Mycobacteriales</taxon>
        <taxon>Nocardiaceae</taxon>
        <taxon>Rhodococcus</taxon>
    </lineage>
</organism>
<dbReference type="Gene3D" id="1.10.10.10">
    <property type="entry name" value="Winged helix-like DNA-binding domain superfamily/Winged helix DNA-binding domain"/>
    <property type="match status" value="1"/>
</dbReference>
<keyword evidence="4" id="KW-0804">Transcription</keyword>
<dbReference type="PROSITE" id="PS50921">
    <property type="entry name" value="ANTAR"/>
    <property type="match status" value="1"/>
</dbReference>
<sequence>MSVRLPFSKGEQKLFEPASPTGVDALARVDAVAAALESMQERLTSQVQVHAFMQELCRRVVITFAGADMAGITLLSKDGGAETSAFTDRRVVTIDGDQYTLGEGPCVEAARSQQIVRARFEEAKRRWPQLAERLGTEGVRSFLSAPLTLGSDNVGALNLYSFDDHGFNDLDAALLRVYMTSVESTVVLAREAEHAYTELAGLKKAMATRAVIEQAKGIVMALRRIPADDAFEILVTNSQRENVKLSTLAQRIVDFVAEGKDPIF</sequence>
<reference evidence="6 7" key="1">
    <citation type="submission" date="2016-10" db="EMBL/GenBank/DDBJ databases">
        <authorList>
            <person name="de Groot N.N."/>
        </authorList>
    </citation>
    <scope>NUCLEOTIDE SEQUENCE [LARGE SCALE GENOMIC DNA]</scope>
    <source>
        <strain evidence="6 7">DSM 44892</strain>
    </source>
</reference>
<dbReference type="SUPFAM" id="SSF55781">
    <property type="entry name" value="GAF domain-like"/>
    <property type="match status" value="1"/>
</dbReference>
<proteinExistence type="predicted"/>
<dbReference type="Pfam" id="PF13185">
    <property type="entry name" value="GAF_2"/>
    <property type="match status" value="1"/>
</dbReference>
<dbReference type="Gene3D" id="3.30.450.40">
    <property type="match status" value="1"/>
</dbReference>
<dbReference type="SMART" id="SM01012">
    <property type="entry name" value="ANTAR"/>
    <property type="match status" value="1"/>
</dbReference>
<dbReference type="InterPro" id="IPR029016">
    <property type="entry name" value="GAF-like_dom_sf"/>
</dbReference>
<dbReference type="InterPro" id="IPR036388">
    <property type="entry name" value="WH-like_DNA-bd_sf"/>
</dbReference>
<evidence type="ECO:0000259" key="5">
    <source>
        <dbReference type="PROSITE" id="PS50921"/>
    </source>
</evidence>
<dbReference type="InterPro" id="IPR012074">
    <property type="entry name" value="GAF_ANTAR"/>
</dbReference>
<dbReference type="OrthoDB" id="4929862at2"/>
<keyword evidence="2" id="KW-0418">Kinase</keyword>
<dbReference type="AlphaFoldDB" id="A0A1G8L266"/>
<dbReference type="SMART" id="SM00065">
    <property type="entry name" value="GAF"/>
    <property type="match status" value="1"/>
</dbReference>
<dbReference type="PIRSF" id="PIRSF036625">
    <property type="entry name" value="GAF_ANTAR"/>
    <property type="match status" value="1"/>
</dbReference>
<evidence type="ECO:0000256" key="2">
    <source>
        <dbReference type="ARBA" id="ARBA00022777"/>
    </source>
</evidence>
<evidence type="ECO:0000256" key="1">
    <source>
        <dbReference type="ARBA" id="ARBA00022679"/>
    </source>
</evidence>
<keyword evidence="3" id="KW-0805">Transcription regulation</keyword>
<dbReference type="Proteomes" id="UP000183263">
    <property type="component" value="Unassembled WGS sequence"/>
</dbReference>
<dbReference type="InterPro" id="IPR011006">
    <property type="entry name" value="CheY-like_superfamily"/>
</dbReference>
<keyword evidence="7" id="KW-1185">Reference proteome</keyword>
<dbReference type="Pfam" id="PF03861">
    <property type="entry name" value="ANTAR"/>
    <property type="match status" value="1"/>
</dbReference>
<evidence type="ECO:0000256" key="4">
    <source>
        <dbReference type="ARBA" id="ARBA00023163"/>
    </source>
</evidence>
<gene>
    <name evidence="6" type="ORF">SAMN05444695_10837</name>
</gene>
<feature type="domain" description="ANTAR" evidence="5">
    <location>
        <begin position="192"/>
        <end position="253"/>
    </location>
</feature>
<evidence type="ECO:0000313" key="7">
    <source>
        <dbReference type="Proteomes" id="UP000183263"/>
    </source>
</evidence>
<dbReference type="GO" id="GO:0003723">
    <property type="term" value="F:RNA binding"/>
    <property type="evidence" value="ECO:0007669"/>
    <property type="project" value="InterPro"/>
</dbReference>
<dbReference type="RefSeq" id="WP_083343132.1">
    <property type="nucleotide sequence ID" value="NZ_FNDN01000008.1"/>
</dbReference>
<protein>
    <submittedName>
        <fullName evidence="6">GAF domain-containing protein</fullName>
    </submittedName>
</protein>
<keyword evidence="1" id="KW-0808">Transferase</keyword>
<dbReference type="EMBL" id="FNDN01000008">
    <property type="protein sequence ID" value="SDI49772.1"/>
    <property type="molecule type" value="Genomic_DNA"/>
</dbReference>